<feature type="domain" description="DSBA-like thioredoxin" evidence="1">
    <location>
        <begin position="2"/>
        <end position="201"/>
    </location>
</feature>
<keyword evidence="3" id="KW-1185">Reference proteome</keyword>
<dbReference type="EMBL" id="BONW01000028">
    <property type="protein sequence ID" value="GIG90426.1"/>
    <property type="molecule type" value="Genomic_DNA"/>
</dbReference>
<reference evidence="2 3" key="1">
    <citation type="submission" date="2021-01" db="EMBL/GenBank/DDBJ databases">
        <title>Whole genome shotgun sequence of Plantactinospora endophytica NBRC 110450.</title>
        <authorList>
            <person name="Komaki H."/>
            <person name="Tamura T."/>
        </authorList>
    </citation>
    <scope>NUCLEOTIDE SEQUENCE [LARGE SCALE GENOMIC DNA]</scope>
    <source>
        <strain evidence="2 3">NBRC 110450</strain>
    </source>
</reference>
<gene>
    <name evidence="2" type="primary">frnE</name>
    <name evidence="2" type="ORF">Pen02_53620</name>
</gene>
<evidence type="ECO:0000259" key="1">
    <source>
        <dbReference type="Pfam" id="PF01323"/>
    </source>
</evidence>
<evidence type="ECO:0000313" key="2">
    <source>
        <dbReference type="EMBL" id="GIG90426.1"/>
    </source>
</evidence>
<proteinExistence type="predicted"/>
<dbReference type="InterPro" id="IPR001853">
    <property type="entry name" value="DSBA-like_thioredoxin_dom"/>
</dbReference>
<dbReference type="PANTHER" id="PTHR13887">
    <property type="entry name" value="GLUTATHIONE S-TRANSFERASE KAPPA"/>
    <property type="match status" value="1"/>
</dbReference>
<dbReference type="Gene3D" id="3.40.30.10">
    <property type="entry name" value="Glutaredoxin"/>
    <property type="match status" value="1"/>
</dbReference>
<evidence type="ECO:0000313" key="3">
    <source>
        <dbReference type="Proteomes" id="UP000646749"/>
    </source>
</evidence>
<dbReference type="InterPro" id="IPR036249">
    <property type="entry name" value="Thioredoxin-like_sf"/>
</dbReference>
<sequence>MRVDVYLDVSCPWCYIAKRQFEAALTDLADPRVRVVRHPYQIDGELPAEPMPMLHWLAGKYGADVARRMSDEVTRHGERLGMRFANDAGYAVNTLAAHRLLWLAGREADGAVQGELEELLFAGYFTDAVDISAPKVLVERAERAGLDPARVSRFLDGDEGVAEVRELVRRGREETSRVPYFVLDGTVRLTDVHDRDRLLTALRQVSEGNRG</sequence>
<dbReference type="RefSeq" id="WP_203868848.1">
    <property type="nucleotide sequence ID" value="NZ_BONW01000028.1"/>
</dbReference>
<organism evidence="2 3">
    <name type="scientific">Plantactinospora endophytica</name>
    <dbReference type="NCBI Taxonomy" id="673535"/>
    <lineage>
        <taxon>Bacteria</taxon>
        <taxon>Bacillati</taxon>
        <taxon>Actinomycetota</taxon>
        <taxon>Actinomycetes</taxon>
        <taxon>Micromonosporales</taxon>
        <taxon>Micromonosporaceae</taxon>
        <taxon>Plantactinospora</taxon>
    </lineage>
</organism>
<comment type="caution">
    <text evidence="2">The sequence shown here is derived from an EMBL/GenBank/DDBJ whole genome shotgun (WGS) entry which is preliminary data.</text>
</comment>
<name>A0ABQ4E6V8_9ACTN</name>
<protein>
    <submittedName>
        <fullName evidence="2">Polyketide synthase</fullName>
    </submittedName>
</protein>
<dbReference type="Proteomes" id="UP000646749">
    <property type="component" value="Unassembled WGS sequence"/>
</dbReference>
<accession>A0ABQ4E6V8</accession>
<dbReference type="CDD" id="cd03024">
    <property type="entry name" value="DsbA_FrnE"/>
    <property type="match status" value="1"/>
</dbReference>
<dbReference type="Pfam" id="PF01323">
    <property type="entry name" value="DSBA"/>
    <property type="match status" value="1"/>
</dbReference>
<dbReference type="SUPFAM" id="SSF52833">
    <property type="entry name" value="Thioredoxin-like"/>
    <property type="match status" value="1"/>
</dbReference>
<dbReference type="PANTHER" id="PTHR13887:SF41">
    <property type="entry name" value="THIOREDOXIN SUPERFAMILY PROTEIN"/>
    <property type="match status" value="1"/>
</dbReference>